<feature type="transmembrane region" description="Helical" evidence="1">
    <location>
        <begin position="56"/>
        <end position="74"/>
    </location>
</feature>
<evidence type="ECO:0000256" key="1">
    <source>
        <dbReference type="SAM" id="Phobius"/>
    </source>
</evidence>
<comment type="caution">
    <text evidence="2">The sequence shown here is derived from an EMBL/GenBank/DDBJ whole genome shotgun (WGS) entry which is preliminary data.</text>
</comment>
<proteinExistence type="predicted"/>
<dbReference type="EMBL" id="QCYG01000006">
    <property type="protein sequence ID" value="PVA06265.1"/>
    <property type="molecule type" value="Genomic_DNA"/>
</dbReference>
<protein>
    <submittedName>
        <fullName evidence="2">Uncharacterized protein</fullName>
    </submittedName>
</protein>
<dbReference type="Proteomes" id="UP000244817">
    <property type="component" value="Unassembled WGS sequence"/>
</dbReference>
<keyword evidence="1" id="KW-0472">Membrane</keyword>
<gene>
    <name evidence="2" type="ORF">DC363_10165</name>
</gene>
<sequence length="262" mass="28760">MIATPSLILSGTTTDTAQIVTLICIVSAVFVFIEYNAGCASLIEFRDAPPFNRVRFFGLATTVLALTVIAKGYTDPTNLTRLFEVVGSSLAEAMDFPYSPVRLVVLMLPPEAGSDLVERVRTAAGFSYLVSLLSLAFFVLVLRLNNWPNQKGGFNVWTNLPTFNPTAGVDVVERLERDGQLNIVLGFLLPFLIPAFVKLASDLFNPIQLQDAHTLIWMMTAWAFIPASLIMRGVAMLRVAQMIAIQREQAYLSAQDDEALPA</sequence>
<reference evidence="2 3" key="1">
    <citation type="submission" date="2018-04" db="EMBL/GenBank/DDBJ databases">
        <title>Pelagivirga bohaiensis gen. nov., sp. nov., a bacterium isolated from the Bohai Sea.</title>
        <authorList>
            <person name="Ji X."/>
        </authorList>
    </citation>
    <scope>NUCLEOTIDE SEQUENCE [LARGE SCALE GENOMIC DNA]</scope>
    <source>
        <strain evidence="2 3">BH-SD16</strain>
    </source>
</reference>
<organism evidence="2 3">
    <name type="scientific">Thalassorhabdomicrobium marinisediminis</name>
    <dbReference type="NCBI Taxonomy" id="2170577"/>
    <lineage>
        <taxon>Bacteria</taxon>
        <taxon>Pseudomonadati</taxon>
        <taxon>Pseudomonadota</taxon>
        <taxon>Alphaproteobacteria</taxon>
        <taxon>Rhodobacterales</taxon>
        <taxon>Paracoccaceae</taxon>
        <taxon>Thalassorhabdomicrobium</taxon>
    </lineage>
</organism>
<dbReference type="RefSeq" id="WP_108641045.1">
    <property type="nucleotide sequence ID" value="NZ_QCYG01000006.1"/>
</dbReference>
<accession>A0A2T7FVS5</accession>
<feature type="transmembrane region" description="Helical" evidence="1">
    <location>
        <begin position="181"/>
        <end position="200"/>
    </location>
</feature>
<dbReference type="AlphaFoldDB" id="A0A2T7FVS5"/>
<keyword evidence="1" id="KW-0812">Transmembrane</keyword>
<feature type="transmembrane region" description="Helical" evidence="1">
    <location>
        <begin position="123"/>
        <end position="142"/>
    </location>
</feature>
<feature type="transmembrane region" description="Helical" evidence="1">
    <location>
        <begin position="16"/>
        <end position="35"/>
    </location>
</feature>
<evidence type="ECO:0000313" key="2">
    <source>
        <dbReference type="EMBL" id="PVA06265.1"/>
    </source>
</evidence>
<keyword evidence="3" id="KW-1185">Reference proteome</keyword>
<evidence type="ECO:0000313" key="3">
    <source>
        <dbReference type="Proteomes" id="UP000244817"/>
    </source>
</evidence>
<keyword evidence="1" id="KW-1133">Transmembrane helix</keyword>
<feature type="transmembrane region" description="Helical" evidence="1">
    <location>
        <begin position="215"/>
        <end position="237"/>
    </location>
</feature>
<name>A0A2T7FVS5_9RHOB</name>